<keyword evidence="3" id="KW-0862">Zinc</keyword>
<dbReference type="Pfam" id="PF01363">
    <property type="entry name" value="FYVE"/>
    <property type="match status" value="1"/>
</dbReference>
<feature type="compositionally biased region" description="Basic and acidic residues" evidence="6">
    <location>
        <begin position="772"/>
        <end position="782"/>
    </location>
</feature>
<feature type="region of interest" description="Disordered" evidence="6">
    <location>
        <begin position="1281"/>
        <end position="1356"/>
    </location>
</feature>
<feature type="compositionally biased region" description="Low complexity" evidence="6">
    <location>
        <begin position="343"/>
        <end position="363"/>
    </location>
</feature>
<evidence type="ECO:0000313" key="9">
    <source>
        <dbReference type="Proteomes" id="UP000198406"/>
    </source>
</evidence>
<dbReference type="PANTHER" id="PTHR15629:SF2">
    <property type="entry name" value="SH3 DOMAIN-CONTAINING YSC84-LIKE PROTEIN 1"/>
    <property type="match status" value="1"/>
</dbReference>
<evidence type="ECO:0000256" key="5">
    <source>
        <dbReference type="SAM" id="Coils"/>
    </source>
</evidence>
<evidence type="ECO:0000259" key="7">
    <source>
        <dbReference type="PROSITE" id="PS50178"/>
    </source>
</evidence>
<reference evidence="8 9" key="1">
    <citation type="journal article" date="2015" name="Plant Cell">
        <title>Oil accumulation by the oleaginous diatom Fistulifera solaris as revealed by the genome and transcriptome.</title>
        <authorList>
            <person name="Tanaka T."/>
            <person name="Maeda Y."/>
            <person name="Veluchamy A."/>
            <person name="Tanaka M."/>
            <person name="Abida H."/>
            <person name="Marechal E."/>
            <person name="Bowler C."/>
            <person name="Muto M."/>
            <person name="Sunaga Y."/>
            <person name="Tanaka M."/>
            <person name="Yoshino T."/>
            <person name="Taniguchi T."/>
            <person name="Fukuda Y."/>
            <person name="Nemoto M."/>
            <person name="Matsumoto M."/>
            <person name="Wong P.S."/>
            <person name="Aburatani S."/>
            <person name="Fujibuchi W."/>
        </authorList>
    </citation>
    <scope>NUCLEOTIDE SEQUENCE [LARGE SCALE GENOMIC DNA]</scope>
    <source>
        <strain evidence="8 9">JPCC DA0580</strain>
    </source>
</reference>
<dbReference type="InterPro" id="IPR013083">
    <property type="entry name" value="Znf_RING/FYVE/PHD"/>
</dbReference>
<feature type="region of interest" description="Disordered" evidence="6">
    <location>
        <begin position="86"/>
        <end position="110"/>
    </location>
</feature>
<feature type="region of interest" description="Disordered" evidence="6">
    <location>
        <begin position="622"/>
        <end position="663"/>
    </location>
</feature>
<keyword evidence="5" id="KW-0175">Coiled coil</keyword>
<feature type="compositionally biased region" description="Basic and acidic residues" evidence="6">
    <location>
        <begin position="737"/>
        <end position="764"/>
    </location>
</feature>
<feature type="region of interest" description="Disordered" evidence="6">
    <location>
        <begin position="1077"/>
        <end position="1096"/>
    </location>
</feature>
<sequence length="1819" mass="200662">MIVLPPEDVDEGESILNEPASVLSSNHRPASVATLSSPWQFDDLAKHCSGCKSIFNAMNRKHHCRMCGKIFCGKCSQQKALIPPSSIVLTPEGGKKAKPRSALHDSFSPDEDPDRMLTYLAADNKELLYGKGLEERFKLAREPLRVCQSCYQQLSPLQEDLRNSNSNAMRFNYIDPTDPRRLLNSPLAFTLGHEIRKAAYTLNNLLPLPKRMGIVISSPVFCSIMVGLYRATGINGQANPQSRKDVQKWVFDRASNRFIPAKTVNAGTDGTDSASTSVASSCKQEGDRLDLLKQELARLEEQKLLAEIRLLELRVKKRKAKSKPRDDPTRTSNNQKTQRNGQPRSPVRVQTVTTRSSPTRVSPLKVVERRTQPIPKVKTLLPSSPLKKIPVVRKSPTKVVKKIMLEPGSASTSTSAATQARGITKIENQTPFPPTPPPSTQSKTRGKPLVDEDDSESESSSHALDEVSPKGPLHNVSSQHSQLSGQERPQSKKSHSPVRNQASQPVFEDYTAHNNLSLDSSSSSSSSSSYEVRRPTRNERLNGAAVPQSFRSAEKEEENPESHHSRNLGHHSHRTIKQLSFDEKAENNRSAIGNVNTYKSENSTIDTMNSGDESIINSACSASFSHSKSENNAESTGRPSLQSSRRQNQLSGDSGDSSIDSDFDSNRAVLRQRDGRNLLSLLNKASESMIIDAASSLSDGSAKMHRRNNPIGQNKRAAHDISVTISEGSMSVITHSECSDTRPADNMRGKECNAEDSSRLESLRSKRNRQRKQIEERFEKMLPSKIPSFQLENGTKPLSKNATKSKPLSIDGPSQYPVDGASQINTAVAVLAYLKQIHMEETAKKFQREWKDLYGTLPLSHPTIIGTIRFEPLLTDDSFSSSTSDPSIVNDHIELSLDEEMEETKDVLGNFQCDGDEQHRAIDVQISNQVLGKEGERFSDASEAVDVKQVERQVFSSPRVQNPVLSAQGDATNNEVLHEEGLHQSIESVSEECQTPNSRSEQECRVKAETEKYLDNAEQTLLSRHFESTEVLSSDSLSHHQLKVDEVNHAVGPVSTQQELDSKKQLVASHVESALVSDFPEDNSNPPENGDQSAKQTIPSAEVETLKAAGQSEDGADDLIDNKTEILYEMTTEIADSENVTDLPITNDDLENHIRLYSEDITNQISLSGRTSADKVSEEIEDHGKYQNHSAMGYSISAELREVAPNGSDYRGSTSDEYHYEDQANIAAHSISETKSVDDLDILGETAAVASEFNQHYMNEPVVETESRTYVAFANSDERLGENSVSNDVDANMSQNNGISDAKITDHSDTRFNSQIDGSDDSNRNLDDRPESRHAVHRTGKYIDESKSEEQGPPSGCDAQCDYVECDLPTLEFQQSASVQPTFKSPRAETSTMIDIAQFEDVTGFASSESGQISVAVGRDTEESVGKQDQLTTQEIDVLIPCNMGDIPLSETPEIASSSDACPVIMDVPLSSPTRTCLEDDVPQPDTSASTMKVADEPARTDDDQSVVSDYSDYVTLVLDNPDLDVSEISISDPLEELLLTSKAIKAMRNVEKLSYIREESLEQEPKQEEKVSCKSIEESSEEEESEEEEESSEESSASSEEETSEEEGSSSEAEESSTEPEEMSNEFDESSSDDDDDDDDDRYGTQDETTEGDDSQNEERLSVPLPKPKSSVPLPGPASDEQAPPINEPEKGRGISVFHDRNLVTNSIDETCDETIRRPTPPLKRSNSEGSIVASPHLSKKRSLGRSVSFDDDITTVEVPRWDEETKKALFYDSVDLRGFKMTEKARQERKASEKIAKQMNSTIGAATVGMPSFFDGL</sequence>
<dbReference type="InterPro" id="IPR011011">
    <property type="entry name" value="Znf_FYVE_PHD"/>
</dbReference>
<evidence type="ECO:0000313" key="8">
    <source>
        <dbReference type="EMBL" id="GAX17288.1"/>
    </source>
</evidence>
<feature type="region of interest" description="Disordered" evidence="6">
    <location>
        <begin position="317"/>
        <end position="370"/>
    </location>
</feature>
<comment type="caution">
    <text evidence="8">The sequence shown here is derived from an EMBL/GenBank/DDBJ whole genome shotgun (WGS) entry which is preliminary data.</text>
</comment>
<feature type="compositionally biased region" description="Basic residues" evidence="6">
    <location>
        <begin position="565"/>
        <end position="574"/>
    </location>
</feature>
<feature type="compositionally biased region" description="Basic and acidic residues" evidence="6">
    <location>
        <begin position="531"/>
        <end position="540"/>
    </location>
</feature>
<feature type="compositionally biased region" description="Polar residues" evidence="6">
    <location>
        <begin position="790"/>
        <end position="806"/>
    </location>
</feature>
<feature type="region of interest" description="Disordered" evidence="6">
    <location>
        <begin position="1481"/>
        <end position="1506"/>
    </location>
</feature>
<gene>
    <name evidence="8" type="ORF">FisN_10Lh145</name>
</gene>
<dbReference type="Gene3D" id="3.30.40.10">
    <property type="entry name" value="Zinc/RING finger domain, C3HC4 (zinc finger)"/>
    <property type="match status" value="1"/>
</dbReference>
<feature type="compositionally biased region" description="Acidic residues" evidence="6">
    <location>
        <begin position="1579"/>
        <end position="1642"/>
    </location>
</feature>
<protein>
    <submittedName>
        <fullName evidence="8">Early endosome antigen 1</fullName>
    </submittedName>
</protein>
<feature type="region of interest" description="Disordered" evidence="6">
    <location>
        <begin position="737"/>
        <end position="814"/>
    </location>
</feature>
<dbReference type="Proteomes" id="UP000198406">
    <property type="component" value="Unassembled WGS sequence"/>
</dbReference>
<dbReference type="GO" id="GO:0008270">
    <property type="term" value="F:zinc ion binding"/>
    <property type="evidence" value="ECO:0007669"/>
    <property type="project" value="UniProtKB-KW"/>
</dbReference>
<feature type="domain" description="FYVE-type" evidence="7">
    <location>
        <begin position="42"/>
        <end position="155"/>
    </location>
</feature>
<dbReference type="InterPro" id="IPR000306">
    <property type="entry name" value="Znf_FYVE"/>
</dbReference>
<feature type="compositionally biased region" description="Low complexity" evidence="6">
    <location>
        <begin position="1663"/>
        <end position="1674"/>
    </location>
</feature>
<feature type="compositionally biased region" description="Low complexity" evidence="6">
    <location>
        <begin position="409"/>
        <end position="418"/>
    </location>
</feature>
<feature type="region of interest" description="Disordered" evidence="6">
    <location>
        <begin position="1558"/>
        <end position="1746"/>
    </location>
</feature>
<feature type="compositionally biased region" description="Basic and acidic residues" evidence="6">
    <location>
        <begin position="1321"/>
        <end position="1334"/>
    </location>
</feature>
<feature type="compositionally biased region" description="Polar residues" evidence="6">
    <location>
        <begin position="1082"/>
        <end position="1096"/>
    </location>
</feature>
<feature type="compositionally biased region" description="Polar residues" evidence="6">
    <location>
        <begin position="475"/>
        <end position="488"/>
    </location>
</feature>
<evidence type="ECO:0000256" key="1">
    <source>
        <dbReference type="ARBA" id="ARBA00022723"/>
    </source>
</evidence>
<keyword evidence="1" id="KW-0479">Metal-binding</keyword>
<evidence type="ECO:0000256" key="6">
    <source>
        <dbReference type="SAM" id="MobiDB-lite"/>
    </source>
</evidence>
<dbReference type="SUPFAM" id="SSF57903">
    <property type="entry name" value="FYVE/PHD zinc finger"/>
    <property type="match status" value="1"/>
</dbReference>
<dbReference type="PANTHER" id="PTHR15629">
    <property type="entry name" value="SH3YL1 PROTEIN"/>
    <property type="match status" value="1"/>
</dbReference>
<feature type="compositionally biased region" description="Low complexity" evidence="6">
    <location>
        <begin position="520"/>
        <end position="529"/>
    </location>
</feature>
<dbReference type="GO" id="GO:0035091">
    <property type="term" value="F:phosphatidylinositol binding"/>
    <property type="evidence" value="ECO:0007669"/>
    <property type="project" value="TreeGrafter"/>
</dbReference>
<feature type="compositionally biased region" description="Polar residues" evidence="6">
    <location>
        <begin position="330"/>
        <end position="342"/>
    </location>
</feature>
<feature type="compositionally biased region" description="Basic and acidic residues" evidence="6">
    <location>
        <begin position="1558"/>
        <end position="1578"/>
    </location>
</feature>
<dbReference type="InterPro" id="IPR051702">
    <property type="entry name" value="SH3_domain_YSC84-like"/>
</dbReference>
<dbReference type="SMART" id="SM00064">
    <property type="entry name" value="FYVE"/>
    <property type="match status" value="1"/>
</dbReference>
<evidence type="ECO:0000256" key="3">
    <source>
        <dbReference type="ARBA" id="ARBA00022833"/>
    </source>
</evidence>
<organism evidence="8 9">
    <name type="scientific">Fistulifera solaris</name>
    <name type="common">Oleaginous diatom</name>
    <dbReference type="NCBI Taxonomy" id="1519565"/>
    <lineage>
        <taxon>Eukaryota</taxon>
        <taxon>Sar</taxon>
        <taxon>Stramenopiles</taxon>
        <taxon>Ochrophyta</taxon>
        <taxon>Bacillariophyta</taxon>
        <taxon>Bacillariophyceae</taxon>
        <taxon>Bacillariophycidae</taxon>
        <taxon>Naviculales</taxon>
        <taxon>Naviculaceae</taxon>
        <taxon>Fistulifera</taxon>
    </lineage>
</organism>
<feature type="compositionally biased region" description="Basic and acidic residues" evidence="6">
    <location>
        <begin position="1689"/>
        <end position="1703"/>
    </location>
</feature>
<name>A0A1Z5JU27_FISSO</name>
<feature type="compositionally biased region" description="Basic and acidic residues" evidence="6">
    <location>
        <begin position="1494"/>
        <end position="1503"/>
    </location>
</feature>
<feature type="compositionally biased region" description="Basic and acidic residues" evidence="6">
    <location>
        <begin position="1341"/>
        <end position="1350"/>
    </location>
</feature>
<keyword evidence="9" id="KW-1185">Reference proteome</keyword>
<keyword evidence="2 4" id="KW-0863">Zinc-finger</keyword>
<dbReference type="InParanoid" id="A0A1Z5JU27"/>
<dbReference type="OrthoDB" id="57516at2759"/>
<evidence type="ECO:0000256" key="2">
    <source>
        <dbReference type="ARBA" id="ARBA00022771"/>
    </source>
</evidence>
<feature type="region of interest" description="Disordered" evidence="6">
    <location>
        <begin position="404"/>
        <end position="574"/>
    </location>
</feature>
<feature type="coiled-coil region" evidence="5">
    <location>
        <begin position="282"/>
        <end position="316"/>
    </location>
</feature>
<feature type="compositionally biased region" description="Polar residues" evidence="6">
    <location>
        <begin position="1283"/>
        <end position="1299"/>
    </location>
</feature>
<evidence type="ECO:0000256" key="4">
    <source>
        <dbReference type="PROSITE-ProRule" id="PRU00091"/>
    </source>
</evidence>
<feature type="compositionally biased region" description="Low complexity" evidence="6">
    <location>
        <begin position="640"/>
        <end position="660"/>
    </location>
</feature>
<accession>A0A1Z5JU27</accession>
<proteinExistence type="predicted"/>
<dbReference type="EMBL" id="BDSP01000114">
    <property type="protein sequence ID" value="GAX17288.1"/>
    <property type="molecule type" value="Genomic_DNA"/>
</dbReference>
<feature type="compositionally biased region" description="Polar residues" evidence="6">
    <location>
        <begin position="630"/>
        <end position="639"/>
    </location>
</feature>
<dbReference type="InterPro" id="IPR017455">
    <property type="entry name" value="Znf_FYVE-rel"/>
</dbReference>
<dbReference type="PROSITE" id="PS50178">
    <property type="entry name" value="ZF_FYVE"/>
    <property type="match status" value="1"/>
</dbReference>